<dbReference type="SUPFAM" id="SSF52540">
    <property type="entry name" value="P-loop containing nucleoside triphosphate hydrolases"/>
    <property type="match status" value="1"/>
</dbReference>
<keyword evidence="1" id="KW-0175">Coiled coil</keyword>
<name>H5SPZ1_9ZZZZ</name>
<evidence type="ECO:0000313" key="3">
    <source>
        <dbReference type="EMBL" id="BAL58227.1"/>
    </source>
</evidence>
<evidence type="ECO:0000256" key="1">
    <source>
        <dbReference type="SAM" id="Coils"/>
    </source>
</evidence>
<feature type="compositionally biased region" description="Basic and acidic residues" evidence="2">
    <location>
        <begin position="251"/>
        <end position="260"/>
    </location>
</feature>
<dbReference type="InterPro" id="IPR027417">
    <property type="entry name" value="P-loop_NTPase"/>
</dbReference>
<proteinExistence type="predicted"/>
<evidence type="ECO:0000256" key="2">
    <source>
        <dbReference type="SAM" id="MobiDB-lite"/>
    </source>
</evidence>
<feature type="coiled-coil region" evidence="1">
    <location>
        <begin position="15"/>
        <end position="83"/>
    </location>
</feature>
<reference evidence="3" key="1">
    <citation type="journal article" date="2005" name="Environ. Microbiol.">
        <title>Genetic and functional properties of uncultivated thermophilic crenarchaeotes from a subsurface gold mine as revealed by analysis of genome fragments.</title>
        <authorList>
            <person name="Nunoura T."/>
            <person name="Hirayama H."/>
            <person name="Takami H."/>
            <person name="Oida H."/>
            <person name="Nishi S."/>
            <person name="Shimamura S."/>
            <person name="Suzuki Y."/>
            <person name="Inagaki F."/>
            <person name="Takai K."/>
            <person name="Nealson K.H."/>
            <person name="Horikoshi K."/>
        </authorList>
    </citation>
    <scope>NUCLEOTIDE SEQUENCE</scope>
</reference>
<protein>
    <submittedName>
        <fullName evidence="3">Uncharacterized protein</fullName>
    </submittedName>
</protein>
<dbReference type="AlphaFoldDB" id="H5SPZ1"/>
<organism evidence="3">
    <name type="scientific">uncultured prokaryote</name>
    <dbReference type="NCBI Taxonomy" id="198431"/>
    <lineage>
        <taxon>unclassified sequences</taxon>
        <taxon>environmental samples</taxon>
    </lineage>
</organism>
<reference evidence="3" key="2">
    <citation type="journal article" date="2012" name="PLoS ONE">
        <title>A Deeply Branching Thermophilic Bacterium with an Ancient Acetyl-CoA Pathway Dominates a Subsurface Ecosystem.</title>
        <authorList>
            <person name="Takami H."/>
            <person name="Noguchi H."/>
            <person name="Takaki Y."/>
            <person name="Uchiyama I."/>
            <person name="Toyoda A."/>
            <person name="Nishi S."/>
            <person name="Chee G.-J."/>
            <person name="Arai W."/>
            <person name="Nunoura T."/>
            <person name="Itoh T."/>
            <person name="Hattori M."/>
            <person name="Takai K."/>
        </authorList>
    </citation>
    <scope>NUCLEOTIDE SEQUENCE</scope>
</reference>
<feature type="region of interest" description="Disordered" evidence="2">
    <location>
        <begin position="236"/>
        <end position="260"/>
    </location>
</feature>
<sequence length="260" mass="30159">MDLKAEFEKWEGKWKSDWEKSRDRIEIELKENRERVMKMEEIEGLEDLIDAGAKGNYNKAVREKGNEEKYREFIKRVENLNEEDLINQQGKIVDEFRQFKKEIKHAGRHVLSTICCLLKPEIFIFGGHAIDAGIKTLMKKEELHTPDMVEFISEWITQIPREKRIEGLYYLSRFGREKWEEKESKTNKKVHSIPVSLSSILTALETKPFLILAGISGTGKTQIARIIAGVMSSFEKEEKAQPLPPNPPFDKGGERGDHEE</sequence>
<dbReference type="EMBL" id="AP011797">
    <property type="protein sequence ID" value="BAL58227.1"/>
    <property type="molecule type" value="Genomic_DNA"/>
</dbReference>
<accession>H5SPZ1</accession>
<gene>
    <name evidence="3" type="ORF">HGMM_F55D02C27</name>
</gene>